<name>A0ACA9KY91_9GLOM</name>
<reference evidence="1" key="1">
    <citation type="submission" date="2021-06" db="EMBL/GenBank/DDBJ databases">
        <authorList>
            <person name="Kallberg Y."/>
            <person name="Tangrot J."/>
            <person name="Rosling A."/>
        </authorList>
    </citation>
    <scope>NUCLEOTIDE SEQUENCE</scope>
    <source>
        <strain evidence="1">IL203A</strain>
    </source>
</reference>
<dbReference type="EMBL" id="CAJVPU010002403">
    <property type="protein sequence ID" value="CAG8500443.1"/>
    <property type="molecule type" value="Genomic_DNA"/>
</dbReference>
<organism evidence="1 2">
    <name type="scientific">Dentiscutata heterogama</name>
    <dbReference type="NCBI Taxonomy" id="1316150"/>
    <lineage>
        <taxon>Eukaryota</taxon>
        <taxon>Fungi</taxon>
        <taxon>Fungi incertae sedis</taxon>
        <taxon>Mucoromycota</taxon>
        <taxon>Glomeromycotina</taxon>
        <taxon>Glomeromycetes</taxon>
        <taxon>Diversisporales</taxon>
        <taxon>Gigasporaceae</taxon>
        <taxon>Dentiscutata</taxon>
    </lineage>
</organism>
<evidence type="ECO:0000313" key="2">
    <source>
        <dbReference type="Proteomes" id="UP000789702"/>
    </source>
</evidence>
<sequence>MGIKCSKPEHLDDDPKDPQPQIRAYLQCNYDPRGMIRYYGITRDPQTNDYMVVSEFANGNLQTYLRRNYHLLNWEKRRSTDVCNSFRNYDINVNPRQQHLDRLNWRFHPQACYTSRLLNFVNLPEPTNFFTRYRYDSAFGSVTRESLNKTNSYIDEKFEDDIHWMITIKVPIPFRYPSFPLFPLIELLYTYSPSSSQVDLEQLRTPSMALSDPIYTSLLRKHFRADKIFFSESEISSDNESSYSQEITDVASTRYSRAISTELERRATPEVGGKTSRYSLALVAELQRCTTSESWNRQQRKEKNYIPTMGTTFNNTRNMSSNNKRQNNLRKNMYHRYDHNVSDKARKEMVQTYYSSRKYSTKSPPPQLSDQHLVQDDYDTYQDSEKENEESKGNVEEIKNIVDLENIDVLQFVRRQPTQQEEKKPHLYSYQSLIIEQPLQTQHQFHRFVYKLLKWNG</sequence>
<gene>
    <name evidence="1" type="ORF">DHETER_LOCUS2982</name>
</gene>
<proteinExistence type="predicted"/>
<dbReference type="Proteomes" id="UP000789702">
    <property type="component" value="Unassembled WGS sequence"/>
</dbReference>
<accession>A0ACA9KY91</accession>
<protein>
    <submittedName>
        <fullName evidence="1">15211_t:CDS:1</fullName>
    </submittedName>
</protein>
<keyword evidence="2" id="KW-1185">Reference proteome</keyword>
<evidence type="ECO:0000313" key="1">
    <source>
        <dbReference type="EMBL" id="CAG8500443.1"/>
    </source>
</evidence>
<comment type="caution">
    <text evidence="1">The sequence shown here is derived from an EMBL/GenBank/DDBJ whole genome shotgun (WGS) entry which is preliminary data.</text>
</comment>